<evidence type="ECO:0000256" key="9">
    <source>
        <dbReference type="ARBA" id="ARBA00022968"/>
    </source>
</evidence>
<dbReference type="EMBL" id="JAWRVE010000111">
    <property type="protein sequence ID" value="KAL1857615.1"/>
    <property type="molecule type" value="Genomic_DNA"/>
</dbReference>
<evidence type="ECO:0000256" key="7">
    <source>
        <dbReference type="ARBA" id="ARBA00022692"/>
    </source>
</evidence>
<proteinExistence type="inferred from homology"/>
<dbReference type="InterPro" id="IPR026050">
    <property type="entry name" value="C1GALT1/C1GALT1_chp1"/>
</dbReference>
<dbReference type="Pfam" id="PF02434">
    <property type="entry name" value="Fringe"/>
    <property type="match status" value="1"/>
</dbReference>
<evidence type="ECO:0000259" key="14">
    <source>
        <dbReference type="Pfam" id="PF02434"/>
    </source>
</evidence>
<dbReference type="Proteomes" id="UP001583177">
    <property type="component" value="Unassembled WGS sequence"/>
</dbReference>
<evidence type="ECO:0000256" key="3">
    <source>
        <dbReference type="ARBA" id="ARBA00006462"/>
    </source>
</evidence>
<reference evidence="15 16" key="1">
    <citation type="journal article" date="2024" name="IMA Fungus">
        <title>IMA Genome - F19 : A genome assembly and annotation guide to empower mycologists, including annotated draft genome sequences of Ceratocystis pirilliformis, Diaporthe australafricana, Fusarium ophioides, Paecilomyces lecythidis, and Sporothrix stenoceras.</title>
        <authorList>
            <person name="Aylward J."/>
            <person name="Wilson A.M."/>
            <person name="Visagie C.M."/>
            <person name="Spraker J."/>
            <person name="Barnes I."/>
            <person name="Buitendag C."/>
            <person name="Ceriani C."/>
            <person name="Del Mar Angel L."/>
            <person name="du Plessis D."/>
            <person name="Fuchs T."/>
            <person name="Gasser K."/>
            <person name="Kramer D."/>
            <person name="Li W."/>
            <person name="Munsamy K."/>
            <person name="Piso A."/>
            <person name="Price J.L."/>
            <person name="Sonnekus B."/>
            <person name="Thomas C."/>
            <person name="van der Nest A."/>
            <person name="van Dijk A."/>
            <person name="van Heerden A."/>
            <person name="van Vuuren N."/>
            <person name="Yilmaz N."/>
            <person name="Duong T.A."/>
            <person name="van der Merwe N.A."/>
            <person name="Wingfield M.J."/>
            <person name="Wingfield B.D."/>
        </authorList>
    </citation>
    <scope>NUCLEOTIDE SEQUENCE [LARGE SCALE GENOMIC DNA]</scope>
    <source>
        <strain evidence="15 16">CMW 18300</strain>
    </source>
</reference>
<feature type="compositionally biased region" description="Polar residues" evidence="12">
    <location>
        <begin position="59"/>
        <end position="72"/>
    </location>
</feature>
<keyword evidence="8" id="KW-0547">Nucleotide-binding</keyword>
<keyword evidence="11 13" id="KW-0472">Membrane</keyword>
<evidence type="ECO:0000256" key="1">
    <source>
        <dbReference type="ARBA" id="ARBA00004606"/>
    </source>
</evidence>
<dbReference type="Gene3D" id="3.90.550.50">
    <property type="match status" value="1"/>
</dbReference>
<comment type="caution">
    <text evidence="15">The sequence shown here is derived from an EMBL/GenBank/DDBJ whole genome shotgun (WGS) entry which is preliminary data.</text>
</comment>
<sequence length="484" mass="55157">MSMKRIYRDNRRIPPFIGLLTICFLWWLIDPSARNSLPTHPEISRPAGSGHSDALAHTDPQTSSGESITSHSLSDKKETALTENDVLLILKTGATVLWRRLPIHLSTTLAPNRVRPNGTVIYSDAEAKVGNFTVIDILAQLPKSVKDSPAFELYHAIRDWDDTNYYLEQTGLPGDVDFNEGPPGGWRLDKYKFLPLIQHAGKEWPNAKWYIYTEDDTYLFLPNILLHLSEYDHRQSHYIGGLGEKLGTTFAHGGSGFALSRGAWEKSFGRGGDLVSKYQKFVDEACCGDYALGKVLNDYDVWFGDGKDDRADGGSWGFNGLPHWKVEFSKENWCKPVLTWHHAHNRDIARYYDLEKSWDFSTPLNYGDFYAAMIAPSLSKRKRWWENLSSRYEVHSTSPESAPRPDGNFDSGLWAKAWTSVDSCEAACKGWSQCVQWYYYGDDCKMDDRIFLGHGYPEGMRYRKDKLESVSGWLTERVATWKCN</sequence>
<evidence type="ECO:0000256" key="10">
    <source>
        <dbReference type="ARBA" id="ARBA00022989"/>
    </source>
</evidence>
<organism evidence="15 16">
    <name type="scientific">Diaporthe australafricana</name>
    <dbReference type="NCBI Taxonomy" id="127596"/>
    <lineage>
        <taxon>Eukaryota</taxon>
        <taxon>Fungi</taxon>
        <taxon>Dikarya</taxon>
        <taxon>Ascomycota</taxon>
        <taxon>Pezizomycotina</taxon>
        <taxon>Sordariomycetes</taxon>
        <taxon>Sordariomycetidae</taxon>
        <taxon>Diaporthales</taxon>
        <taxon>Diaporthaceae</taxon>
        <taxon>Diaporthe</taxon>
    </lineage>
</organism>
<keyword evidence="6" id="KW-0808">Transferase</keyword>
<comment type="subcellular location">
    <subcellularLocation>
        <location evidence="1">Membrane</location>
        <topology evidence="1">Single-pass type II membrane protein</topology>
    </subcellularLocation>
</comment>
<comment type="pathway">
    <text evidence="2">Protein modification; protein glycosylation.</text>
</comment>
<dbReference type="PANTHER" id="PTHR23033:SF47">
    <property type="entry name" value="APPLE DOMAIN-CONTAINING PROTEIN-RELATED"/>
    <property type="match status" value="1"/>
</dbReference>
<keyword evidence="10 13" id="KW-1133">Transmembrane helix</keyword>
<keyword evidence="16" id="KW-1185">Reference proteome</keyword>
<feature type="transmembrane region" description="Helical" evidence="13">
    <location>
        <begin position="12"/>
        <end position="29"/>
    </location>
</feature>
<evidence type="ECO:0000313" key="15">
    <source>
        <dbReference type="EMBL" id="KAL1857615.1"/>
    </source>
</evidence>
<dbReference type="PANTHER" id="PTHR23033">
    <property type="entry name" value="BETA1,3-GALACTOSYLTRANSFERASE"/>
    <property type="match status" value="1"/>
</dbReference>
<evidence type="ECO:0000256" key="8">
    <source>
        <dbReference type="ARBA" id="ARBA00022741"/>
    </source>
</evidence>
<evidence type="ECO:0000256" key="11">
    <source>
        <dbReference type="ARBA" id="ARBA00023136"/>
    </source>
</evidence>
<keyword evidence="9" id="KW-0735">Signal-anchor</keyword>
<dbReference type="InterPro" id="IPR003378">
    <property type="entry name" value="Fringe-like_glycosylTrfase"/>
</dbReference>
<comment type="similarity">
    <text evidence="3">Belongs to the glycosyltransferase 31 family. Beta3-Gal-T subfamily.</text>
</comment>
<keyword evidence="7 13" id="KW-0812">Transmembrane</keyword>
<feature type="region of interest" description="Disordered" evidence="12">
    <location>
        <begin position="39"/>
        <end position="76"/>
    </location>
</feature>
<accession>A0ABR3WB78</accession>
<gene>
    <name evidence="15" type="ORF">Daus18300_010255</name>
</gene>
<name>A0ABR3WB78_9PEZI</name>
<evidence type="ECO:0000256" key="2">
    <source>
        <dbReference type="ARBA" id="ARBA00004922"/>
    </source>
</evidence>
<dbReference type="EC" id="2.4.1.122" evidence="4"/>
<protein>
    <recommendedName>
        <fullName evidence="4">N-acetylgalactosaminide beta-1,3-galactosyltransferase</fullName>
        <ecNumber evidence="4">2.4.1.122</ecNumber>
    </recommendedName>
</protein>
<feature type="domain" description="Fringe-like glycosyltransferase" evidence="14">
    <location>
        <begin position="206"/>
        <end position="279"/>
    </location>
</feature>
<evidence type="ECO:0000256" key="12">
    <source>
        <dbReference type="SAM" id="MobiDB-lite"/>
    </source>
</evidence>
<evidence type="ECO:0000256" key="6">
    <source>
        <dbReference type="ARBA" id="ARBA00022679"/>
    </source>
</evidence>
<keyword evidence="5" id="KW-0328">Glycosyltransferase</keyword>
<evidence type="ECO:0000256" key="5">
    <source>
        <dbReference type="ARBA" id="ARBA00022676"/>
    </source>
</evidence>
<evidence type="ECO:0000313" key="16">
    <source>
        <dbReference type="Proteomes" id="UP001583177"/>
    </source>
</evidence>
<evidence type="ECO:0000256" key="13">
    <source>
        <dbReference type="SAM" id="Phobius"/>
    </source>
</evidence>
<evidence type="ECO:0000256" key="4">
    <source>
        <dbReference type="ARBA" id="ARBA00012557"/>
    </source>
</evidence>